<evidence type="ECO:0000256" key="11">
    <source>
        <dbReference type="ARBA" id="ARBA00039461"/>
    </source>
</evidence>
<sequence>MKLGVIADDFTGASDIALMLSEGGMTAAQYVGVPDVPALASVDAGIISLKSRTIPAAEAVAQSLRACDWLTAQGCKQIVFKICSTFDSTDEGNIGPVAEALADRLGETCVIVCPAFPENGRTVYQGHLFVADRLLSESGMRHHPLTPMGDPDIRRVLARQTSWTVGHVSLDHVADGPAAINLACPADGKSMVIVDAIRNDDLATIGRAIAARKLLVGGSGIALGLPKNFGHAPAVANWTGHSGKAVVLSGSCSMATRAQVARYKAIAPSRELTVDDIMAKALSVQEIAGWVLRQDASPLLYSSADPAVVGAAQQKHGREKSAAAIEEFFSDLAASLFNAGVSRMVVAGGETSGAVVSGLGANTLDIGPKIAPGVPALKVSGQPLALALKSGNFGGPNFFSEALSVLETSR</sequence>
<evidence type="ECO:0000256" key="7">
    <source>
        <dbReference type="ARBA" id="ARBA00035898"/>
    </source>
</evidence>
<comment type="catalytic activity">
    <reaction evidence="8">
        <text>3-dehydro-D-erythronate + ATP = 3-dehydro-4-O-phospho-D-erythronate + ADP + H(+)</text>
        <dbReference type="Rhea" id="RHEA:52556"/>
        <dbReference type="ChEBI" id="CHEBI:15378"/>
        <dbReference type="ChEBI" id="CHEBI:30616"/>
        <dbReference type="ChEBI" id="CHEBI:57958"/>
        <dbReference type="ChEBI" id="CHEBI:136593"/>
        <dbReference type="ChEBI" id="CHEBI:456216"/>
        <dbReference type="EC" id="2.7.1.217"/>
    </reaction>
</comment>
<protein>
    <recommendedName>
        <fullName evidence="11">3-oxo-tetronate kinase</fullName>
        <ecNumber evidence="10">2.7.1.217</ecNumber>
    </recommendedName>
    <alternativeName>
        <fullName evidence="12">3-dehydrotetronate 4-kinase</fullName>
    </alternativeName>
</protein>
<organism evidence="15 16">
    <name type="scientific">Roseibium aggregatum</name>
    <dbReference type="NCBI Taxonomy" id="187304"/>
    <lineage>
        <taxon>Bacteria</taxon>
        <taxon>Pseudomonadati</taxon>
        <taxon>Pseudomonadota</taxon>
        <taxon>Alphaproteobacteria</taxon>
        <taxon>Hyphomicrobiales</taxon>
        <taxon>Stappiaceae</taxon>
        <taxon>Roseibium</taxon>
    </lineage>
</organism>
<keyword evidence="2" id="KW-0808">Transferase</keyword>
<dbReference type="Pfam" id="PF17042">
    <property type="entry name" value="NBD_C"/>
    <property type="match status" value="1"/>
</dbReference>
<comment type="catalytic activity">
    <reaction evidence="7">
        <text>3-dehydro-L-erythronate + ATP = 3-dehydro-4-O-phospho-L-erythronate + ADP + H(+)</text>
        <dbReference type="Rhea" id="RHEA:52552"/>
        <dbReference type="ChEBI" id="CHEBI:15378"/>
        <dbReference type="ChEBI" id="CHEBI:30616"/>
        <dbReference type="ChEBI" id="CHEBI:136592"/>
        <dbReference type="ChEBI" id="CHEBI:136670"/>
        <dbReference type="ChEBI" id="CHEBI:456216"/>
        <dbReference type="EC" id="2.7.1.217"/>
    </reaction>
</comment>
<dbReference type="GO" id="GO:0016301">
    <property type="term" value="F:kinase activity"/>
    <property type="evidence" value="ECO:0007669"/>
    <property type="project" value="UniProtKB-KW"/>
</dbReference>
<dbReference type="AlphaFoldDB" id="A0A0M6Y5R6"/>
<evidence type="ECO:0000256" key="5">
    <source>
        <dbReference type="ARBA" id="ARBA00022840"/>
    </source>
</evidence>
<evidence type="ECO:0000256" key="2">
    <source>
        <dbReference type="ARBA" id="ARBA00022679"/>
    </source>
</evidence>
<dbReference type="InterPro" id="IPR031475">
    <property type="entry name" value="NBD_C"/>
</dbReference>
<evidence type="ECO:0000256" key="4">
    <source>
        <dbReference type="ARBA" id="ARBA00022777"/>
    </source>
</evidence>
<reference evidence="16" key="1">
    <citation type="submission" date="2015-07" db="EMBL/GenBank/DDBJ databases">
        <authorList>
            <person name="Rodrigo-Torres Lidia"/>
            <person name="Arahal R.David."/>
        </authorList>
    </citation>
    <scope>NUCLEOTIDE SEQUENCE [LARGE SCALE GENOMIC DNA]</scope>
    <source>
        <strain evidence="16">CECT 4801</strain>
    </source>
</reference>
<evidence type="ECO:0000313" key="16">
    <source>
        <dbReference type="Proteomes" id="UP000048926"/>
    </source>
</evidence>
<dbReference type="InterPro" id="IPR037051">
    <property type="entry name" value="4-carb_acid_sugar_kinase_N_sf"/>
</dbReference>
<keyword evidence="5" id="KW-0067">ATP-binding</keyword>
<dbReference type="Gene3D" id="3.40.50.10840">
    <property type="entry name" value="Putative sugar-binding, N-terminal domain"/>
    <property type="match status" value="1"/>
</dbReference>
<dbReference type="Gene3D" id="3.40.980.20">
    <property type="entry name" value="Four-carbon acid sugar kinase, nucleotide binding domain"/>
    <property type="match status" value="1"/>
</dbReference>
<evidence type="ECO:0000256" key="9">
    <source>
        <dbReference type="ARBA" id="ARBA00037335"/>
    </source>
</evidence>
<dbReference type="InterPro" id="IPR042213">
    <property type="entry name" value="NBD_C_sf"/>
</dbReference>
<dbReference type="Pfam" id="PF07005">
    <property type="entry name" value="SBD_N"/>
    <property type="match status" value="1"/>
</dbReference>
<evidence type="ECO:0000313" key="15">
    <source>
        <dbReference type="EMBL" id="CTQ45436.1"/>
    </source>
</evidence>
<evidence type="ECO:0000256" key="12">
    <source>
        <dbReference type="ARBA" id="ARBA00041377"/>
    </source>
</evidence>
<dbReference type="GO" id="GO:0005524">
    <property type="term" value="F:ATP binding"/>
    <property type="evidence" value="ECO:0007669"/>
    <property type="project" value="UniProtKB-KW"/>
</dbReference>
<dbReference type="SUPFAM" id="SSF142764">
    <property type="entry name" value="YgbK-like"/>
    <property type="match status" value="1"/>
</dbReference>
<keyword evidence="3" id="KW-0547">Nucleotide-binding</keyword>
<evidence type="ECO:0000259" key="13">
    <source>
        <dbReference type="Pfam" id="PF07005"/>
    </source>
</evidence>
<keyword evidence="16" id="KW-1185">Reference proteome</keyword>
<keyword evidence="4" id="KW-0418">Kinase</keyword>
<name>A0A0M6Y5R6_9HYPH</name>
<dbReference type="RefSeq" id="WP_055658476.1">
    <property type="nucleotide sequence ID" value="NZ_CXST01000002.1"/>
</dbReference>
<evidence type="ECO:0000256" key="10">
    <source>
        <dbReference type="ARBA" id="ARBA00039095"/>
    </source>
</evidence>
<dbReference type="STRING" id="187304.B0E33_03910"/>
<comment type="function">
    <text evidence="9">Catalyzes the ATP-dependent phosphorylation of 3-oxo-tetronate to 3-oxo-tetronate 4-phosphate.</text>
</comment>
<evidence type="ECO:0000256" key="1">
    <source>
        <dbReference type="ARBA" id="ARBA00005715"/>
    </source>
</evidence>
<evidence type="ECO:0000259" key="14">
    <source>
        <dbReference type="Pfam" id="PF17042"/>
    </source>
</evidence>
<dbReference type="EMBL" id="CXST01000002">
    <property type="protein sequence ID" value="CTQ45436.1"/>
    <property type="molecule type" value="Genomic_DNA"/>
</dbReference>
<dbReference type="OrthoDB" id="191465at2"/>
<evidence type="ECO:0000256" key="6">
    <source>
        <dbReference type="ARBA" id="ARBA00023277"/>
    </source>
</evidence>
<dbReference type="InterPro" id="IPR050007">
    <property type="entry name" value="OtnK"/>
</dbReference>
<dbReference type="InterPro" id="IPR010737">
    <property type="entry name" value="4-carb_acid_sugar_kinase_N"/>
</dbReference>
<keyword evidence="6" id="KW-0119">Carbohydrate metabolism</keyword>
<evidence type="ECO:0000256" key="8">
    <source>
        <dbReference type="ARBA" id="ARBA00036346"/>
    </source>
</evidence>
<feature type="domain" description="Four-carbon acid sugar kinase N-terminal" evidence="13">
    <location>
        <begin position="3"/>
        <end position="224"/>
    </location>
</feature>
<dbReference type="EC" id="2.7.1.217" evidence="10"/>
<proteinExistence type="inferred from homology"/>
<dbReference type="NCBIfam" id="NF043035">
    <property type="entry name" value="OxoTetrKin"/>
    <property type="match status" value="1"/>
</dbReference>
<evidence type="ECO:0000256" key="3">
    <source>
        <dbReference type="ARBA" id="ARBA00022741"/>
    </source>
</evidence>
<dbReference type="Proteomes" id="UP000048926">
    <property type="component" value="Unassembled WGS sequence"/>
</dbReference>
<feature type="domain" description="Four-carbon acid sugar kinase nucleotide binding" evidence="14">
    <location>
        <begin position="246"/>
        <end position="399"/>
    </location>
</feature>
<comment type="similarity">
    <text evidence="1">Belongs to the four-carbon acid sugar kinase family.</text>
</comment>
<accession>A0A0M6Y5R6</accession>
<gene>
    <name evidence="15" type="ORF">LAL4801_03888</name>
</gene>